<dbReference type="PANTHER" id="PTHR10286">
    <property type="entry name" value="INORGANIC PYROPHOSPHATASE"/>
    <property type="match status" value="1"/>
</dbReference>
<dbReference type="RefSeq" id="WP_106345696.1">
    <property type="nucleotide sequence ID" value="NZ_PVNE01000018.1"/>
</dbReference>
<feature type="binding site" evidence="7">
    <location>
        <position position="34"/>
    </location>
    <ligand>
        <name>substrate</name>
    </ligand>
</feature>
<dbReference type="EMBL" id="PVNE01000018">
    <property type="protein sequence ID" value="PRX39988.1"/>
    <property type="molecule type" value="Genomic_DNA"/>
</dbReference>
<feature type="binding site" evidence="7">
    <location>
        <position position="61"/>
    </location>
    <ligand>
        <name>Mg(2+)</name>
        <dbReference type="ChEBI" id="CHEBI:18420"/>
        <label>2</label>
    </ligand>
</feature>
<dbReference type="PROSITE" id="PS00387">
    <property type="entry name" value="PPASE"/>
    <property type="match status" value="1"/>
</dbReference>
<keyword evidence="4 7" id="KW-0378">Hydrolase</keyword>
<keyword evidence="3 7" id="KW-0479">Metal-binding</keyword>
<comment type="subcellular location">
    <subcellularLocation>
        <location evidence="7">Cytoplasm</location>
    </subcellularLocation>
</comment>
<sequence>MQQPLIVDAFIEIPAGSQNKYEYDKEAGVFRLDRVLYSPMHYPTEYGYLEGTLAEDGDPLDILVLTTFPTFPGCVIRSRVIGVLLMADDKGEDEKLLAVPVDDPRWDQVQSLKDVAPHVLKEIEHFFKVYKDLENKQTVIKGWKDAQFAQKLYQDCVKRYEAAHTNAQVR</sequence>
<feature type="binding site" evidence="7">
    <location>
        <position position="46"/>
    </location>
    <ligand>
        <name>substrate</name>
    </ligand>
</feature>
<comment type="caution">
    <text evidence="8">The sequence shown here is derived from an EMBL/GenBank/DDBJ whole genome shotgun (WGS) entry which is preliminary data.</text>
</comment>
<dbReference type="GO" id="GO:0006796">
    <property type="term" value="P:phosphate-containing compound metabolic process"/>
    <property type="evidence" value="ECO:0007669"/>
    <property type="project" value="InterPro"/>
</dbReference>
<comment type="function">
    <text evidence="7">Catalyzes the hydrolysis of inorganic pyrophosphate (PPi) forming two phosphate ions.</text>
</comment>
<evidence type="ECO:0000313" key="8">
    <source>
        <dbReference type="EMBL" id="PRX39988.1"/>
    </source>
</evidence>
<name>A0A2T0LDB1_9BACL</name>
<organism evidence="8 9">
    <name type="scientific">Planifilum fimeticola</name>
    <dbReference type="NCBI Taxonomy" id="201975"/>
    <lineage>
        <taxon>Bacteria</taxon>
        <taxon>Bacillati</taxon>
        <taxon>Bacillota</taxon>
        <taxon>Bacilli</taxon>
        <taxon>Bacillales</taxon>
        <taxon>Thermoactinomycetaceae</taxon>
        <taxon>Planifilum</taxon>
    </lineage>
</organism>
<dbReference type="Pfam" id="PF00719">
    <property type="entry name" value="Pyrophosphatase"/>
    <property type="match status" value="1"/>
</dbReference>
<keyword evidence="9" id="KW-1185">Reference proteome</keyword>
<dbReference type="FunFam" id="3.90.80.10:FF:000003">
    <property type="entry name" value="Inorganic pyrophosphatase"/>
    <property type="match status" value="1"/>
</dbReference>
<dbReference type="SUPFAM" id="SSF50324">
    <property type="entry name" value="Inorganic pyrophosphatase"/>
    <property type="match status" value="1"/>
</dbReference>
<dbReference type="OrthoDB" id="5187599at2"/>
<keyword evidence="2 7" id="KW-0963">Cytoplasm</keyword>
<comment type="catalytic activity">
    <reaction evidence="6 7">
        <text>diphosphate + H2O = 2 phosphate + H(+)</text>
        <dbReference type="Rhea" id="RHEA:24576"/>
        <dbReference type="ChEBI" id="CHEBI:15377"/>
        <dbReference type="ChEBI" id="CHEBI:15378"/>
        <dbReference type="ChEBI" id="CHEBI:33019"/>
        <dbReference type="ChEBI" id="CHEBI:43474"/>
        <dbReference type="EC" id="3.6.1.1"/>
    </reaction>
</comment>
<evidence type="ECO:0000256" key="6">
    <source>
        <dbReference type="ARBA" id="ARBA00047820"/>
    </source>
</evidence>
<reference evidence="8 9" key="1">
    <citation type="submission" date="2018-03" db="EMBL/GenBank/DDBJ databases">
        <title>Genomic Encyclopedia of Archaeal and Bacterial Type Strains, Phase II (KMG-II): from individual species to whole genera.</title>
        <authorList>
            <person name="Goeker M."/>
        </authorList>
    </citation>
    <scope>NUCLEOTIDE SEQUENCE [LARGE SCALE GENOMIC DNA]</scope>
    <source>
        <strain evidence="8 9">DSM 44946</strain>
    </source>
</reference>
<feature type="binding site" evidence="7">
    <location>
        <position position="130"/>
    </location>
    <ligand>
        <name>substrate</name>
    </ligand>
</feature>
<evidence type="ECO:0000256" key="2">
    <source>
        <dbReference type="ARBA" id="ARBA00022490"/>
    </source>
</evidence>
<evidence type="ECO:0000256" key="7">
    <source>
        <dbReference type="HAMAP-Rule" id="MF_00209"/>
    </source>
</evidence>
<keyword evidence="5 7" id="KW-0460">Magnesium</keyword>
<dbReference type="Gene3D" id="3.90.80.10">
    <property type="entry name" value="Inorganic pyrophosphatase"/>
    <property type="match status" value="1"/>
</dbReference>
<evidence type="ECO:0000256" key="5">
    <source>
        <dbReference type="ARBA" id="ARBA00022842"/>
    </source>
</evidence>
<evidence type="ECO:0000256" key="3">
    <source>
        <dbReference type="ARBA" id="ARBA00022723"/>
    </source>
</evidence>
<dbReference type="InterPro" id="IPR008162">
    <property type="entry name" value="Pyrophosphatase"/>
</dbReference>
<dbReference type="GO" id="GO:0005737">
    <property type="term" value="C:cytoplasm"/>
    <property type="evidence" value="ECO:0007669"/>
    <property type="project" value="UniProtKB-SubCell"/>
</dbReference>
<feature type="binding site" evidence="7">
    <location>
        <position position="20"/>
    </location>
    <ligand>
        <name>substrate</name>
    </ligand>
</feature>
<dbReference type="GO" id="GO:0000287">
    <property type="term" value="F:magnesium ion binding"/>
    <property type="evidence" value="ECO:0007669"/>
    <property type="project" value="UniProtKB-UniRule"/>
</dbReference>
<comment type="similarity">
    <text evidence="7">Belongs to the PPase family.</text>
</comment>
<gene>
    <name evidence="7" type="primary">ppa</name>
    <name evidence="8" type="ORF">CLV97_11865</name>
</gene>
<evidence type="ECO:0000256" key="4">
    <source>
        <dbReference type="ARBA" id="ARBA00022801"/>
    </source>
</evidence>
<dbReference type="HAMAP" id="MF_00209">
    <property type="entry name" value="Inorganic_PPase"/>
    <property type="match status" value="1"/>
</dbReference>
<evidence type="ECO:0000256" key="1">
    <source>
        <dbReference type="ARBA" id="ARBA00001946"/>
    </source>
</evidence>
<feature type="binding site" evidence="7">
    <location>
        <position position="56"/>
    </location>
    <ligand>
        <name>Mg(2+)</name>
        <dbReference type="ChEBI" id="CHEBI:18420"/>
        <label>1</label>
    </ligand>
</feature>
<proteinExistence type="inferred from homology"/>
<evidence type="ECO:0000313" key="9">
    <source>
        <dbReference type="Proteomes" id="UP000237797"/>
    </source>
</evidence>
<feature type="binding site" evidence="7">
    <location>
        <position position="93"/>
    </location>
    <ligand>
        <name>Mg(2+)</name>
        <dbReference type="ChEBI" id="CHEBI:18420"/>
        <label>1</label>
    </ligand>
</feature>
<dbReference type="EC" id="3.6.1.1" evidence="7"/>
<dbReference type="Proteomes" id="UP000237797">
    <property type="component" value="Unassembled WGS sequence"/>
</dbReference>
<comment type="cofactor">
    <cofactor evidence="1 7">
        <name>Mg(2+)</name>
        <dbReference type="ChEBI" id="CHEBI:18420"/>
    </cofactor>
</comment>
<dbReference type="CDD" id="cd00412">
    <property type="entry name" value="pyrophosphatase"/>
    <property type="match status" value="1"/>
</dbReference>
<comment type="subunit">
    <text evidence="7">Homohexamer.</text>
</comment>
<dbReference type="InterPro" id="IPR036649">
    <property type="entry name" value="Pyrophosphatase_sf"/>
</dbReference>
<accession>A0A2T0LDB1</accession>
<dbReference type="GO" id="GO:0004427">
    <property type="term" value="F:inorganic diphosphate phosphatase activity"/>
    <property type="evidence" value="ECO:0007669"/>
    <property type="project" value="UniProtKB-UniRule"/>
</dbReference>
<dbReference type="AlphaFoldDB" id="A0A2T0LDB1"/>
<protein>
    <recommendedName>
        <fullName evidence="7">Inorganic pyrophosphatase</fullName>
        <ecNumber evidence="7">3.6.1.1</ecNumber>
    </recommendedName>
    <alternativeName>
        <fullName evidence="7">Pyrophosphate phospho-hydrolase</fullName>
        <shortName evidence="7">PPase</shortName>
    </alternativeName>
</protein>
<feature type="binding site" evidence="7">
    <location>
        <position position="61"/>
    </location>
    <ligand>
        <name>Mg(2+)</name>
        <dbReference type="ChEBI" id="CHEBI:18420"/>
        <label>1</label>
    </ligand>
</feature>